<keyword evidence="6 9" id="KW-1133">Transmembrane helix</keyword>
<evidence type="ECO:0000256" key="5">
    <source>
        <dbReference type="ARBA" id="ARBA00022692"/>
    </source>
</evidence>
<organism evidence="11 12">
    <name type="scientific">Halalkalibacter alkalisediminis</name>
    <dbReference type="NCBI Taxonomy" id="935616"/>
    <lineage>
        <taxon>Bacteria</taxon>
        <taxon>Bacillati</taxon>
        <taxon>Bacillota</taxon>
        <taxon>Bacilli</taxon>
        <taxon>Bacillales</taxon>
        <taxon>Bacillaceae</taxon>
        <taxon>Halalkalibacter</taxon>
    </lineage>
</organism>
<evidence type="ECO:0000256" key="3">
    <source>
        <dbReference type="ARBA" id="ARBA00022475"/>
    </source>
</evidence>
<keyword evidence="4" id="KW-0997">Cell inner membrane</keyword>
<sequence length="161" mass="17905">MNKLKGILDKTLITSSSLLLIVMVIFSIWQVIARYVLNISSPGTEESIRYLLIWFGLLSAAYVFGAKKHIAILFFREKFNVKTQFLFERTTDVFILLFAAILMIYGGIKIVMLTSGQTAAATGISLGVVYAALPTSGVFIIIYTIYSMMTNKLSEKEEVGV</sequence>
<evidence type="ECO:0000256" key="1">
    <source>
        <dbReference type="ARBA" id="ARBA00004429"/>
    </source>
</evidence>
<gene>
    <name evidence="11" type="ORF">ACFFH4_08240</name>
</gene>
<comment type="similarity">
    <text evidence="8">Belongs to the TRAP transporter small permease family.</text>
</comment>
<keyword evidence="2" id="KW-0813">Transport</keyword>
<evidence type="ECO:0000313" key="12">
    <source>
        <dbReference type="Proteomes" id="UP001589833"/>
    </source>
</evidence>
<evidence type="ECO:0000259" key="10">
    <source>
        <dbReference type="Pfam" id="PF04290"/>
    </source>
</evidence>
<dbReference type="Proteomes" id="UP001589833">
    <property type="component" value="Unassembled WGS sequence"/>
</dbReference>
<feature type="transmembrane region" description="Helical" evidence="9">
    <location>
        <begin position="86"/>
        <end position="108"/>
    </location>
</feature>
<accession>A0ABV6NFW4</accession>
<feature type="transmembrane region" description="Helical" evidence="9">
    <location>
        <begin position="12"/>
        <end position="36"/>
    </location>
</feature>
<dbReference type="PANTHER" id="PTHR35011:SF2">
    <property type="entry name" value="2,3-DIKETO-L-GULONATE TRAP TRANSPORTER SMALL PERMEASE PROTEIN YIAM"/>
    <property type="match status" value="1"/>
</dbReference>
<evidence type="ECO:0000256" key="7">
    <source>
        <dbReference type="ARBA" id="ARBA00023136"/>
    </source>
</evidence>
<feature type="domain" description="Tripartite ATP-independent periplasmic transporters DctQ component" evidence="10">
    <location>
        <begin position="23"/>
        <end position="148"/>
    </location>
</feature>
<dbReference type="RefSeq" id="WP_273846239.1">
    <property type="nucleotide sequence ID" value="NZ_JAQQWT010000017.1"/>
</dbReference>
<reference evidence="11 12" key="1">
    <citation type="submission" date="2024-09" db="EMBL/GenBank/DDBJ databases">
        <authorList>
            <person name="Sun Q."/>
            <person name="Mori K."/>
        </authorList>
    </citation>
    <scope>NUCLEOTIDE SEQUENCE [LARGE SCALE GENOMIC DNA]</scope>
    <source>
        <strain evidence="11 12">NCAIM B.02301</strain>
    </source>
</reference>
<evidence type="ECO:0000313" key="11">
    <source>
        <dbReference type="EMBL" id="MFC0559038.1"/>
    </source>
</evidence>
<comment type="subcellular location">
    <subcellularLocation>
        <location evidence="1">Cell inner membrane</location>
        <topology evidence="1">Multi-pass membrane protein</topology>
    </subcellularLocation>
</comment>
<name>A0ABV6NFW4_9BACI</name>
<dbReference type="EMBL" id="JBHLTR010000010">
    <property type="protein sequence ID" value="MFC0559038.1"/>
    <property type="molecule type" value="Genomic_DNA"/>
</dbReference>
<proteinExistence type="inferred from homology"/>
<dbReference type="InterPro" id="IPR055348">
    <property type="entry name" value="DctQ"/>
</dbReference>
<feature type="transmembrane region" description="Helical" evidence="9">
    <location>
        <begin position="48"/>
        <end position="65"/>
    </location>
</feature>
<keyword evidence="3" id="KW-1003">Cell membrane</keyword>
<dbReference type="PANTHER" id="PTHR35011">
    <property type="entry name" value="2,3-DIKETO-L-GULONATE TRAP TRANSPORTER SMALL PERMEASE PROTEIN YIAM"/>
    <property type="match status" value="1"/>
</dbReference>
<evidence type="ECO:0000256" key="9">
    <source>
        <dbReference type="SAM" id="Phobius"/>
    </source>
</evidence>
<keyword evidence="12" id="KW-1185">Reference proteome</keyword>
<dbReference type="Pfam" id="PF04290">
    <property type="entry name" value="DctQ"/>
    <property type="match status" value="1"/>
</dbReference>
<keyword evidence="7 9" id="KW-0472">Membrane</keyword>
<protein>
    <submittedName>
        <fullName evidence="11">TRAP transporter small permease</fullName>
    </submittedName>
</protein>
<evidence type="ECO:0000256" key="8">
    <source>
        <dbReference type="ARBA" id="ARBA00038436"/>
    </source>
</evidence>
<feature type="transmembrane region" description="Helical" evidence="9">
    <location>
        <begin position="120"/>
        <end position="146"/>
    </location>
</feature>
<evidence type="ECO:0000256" key="2">
    <source>
        <dbReference type="ARBA" id="ARBA00022448"/>
    </source>
</evidence>
<evidence type="ECO:0000256" key="4">
    <source>
        <dbReference type="ARBA" id="ARBA00022519"/>
    </source>
</evidence>
<evidence type="ECO:0000256" key="6">
    <source>
        <dbReference type="ARBA" id="ARBA00022989"/>
    </source>
</evidence>
<keyword evidence="5 9" id="KW-0812">Transmembrane</keyword>
<comment type="caution">
    <text evidence="11">The sequence shown here is derived from an EMBL/GenBank/DDBJ whole genome shotgun (WGS) entry which is preliminary data.</text>
</comment>
<dbReference type="InterPro" id="IPR007387">
    <property type="entry name" value="TRAP_DctQ"/>
</dbReference>